<feature type="compositionally biased region" description="Polar residues" evidence="1">
    <location>
        <begin position="202"/>
        <end position="218"/>
    </location>
</feature>
<accession>A0AAV9HG34</accession>
<gene>
    <name evidence="3" type="ORF">QBC42DRAFT_274075</name>
</gene>
<protein>
    <submittedName>
        <fullName evidence="3">Uncharacterized protein</fullName>
    </submittedName>
</protein>
<feature type="compositionally biased region" description="Low complexity" evidence="1">
    <location>
        <begin position="175"/>
        <end position="190"/>
    </location>
</feature>
<dbReference type="Pfam" id="PF12273">
    <property type="entry name" value="RCR"/>
    <property type="match status" value="1"/>
</dbReference>
<organism evidence="3 4">
    <name type="scientific">Cladorrhinum samala</name>
    <dbReference type="NCBI Taxonomy" id="585594"/>
    <lineage>
        <taxon>Eukaryota</taxon>
        <taxon>Fungi</taxon>
        <taxon>Dikarya</taxon>
        <taxon>Ascomycota</taxon>
        <taxon>Pezizomycotina</taxon>
        <taxon>Sordariomycetes</taxon>
        <taxon>Sordariomycetidae</taxon>
        <taxon>Sordariales</taxon>
        <taxon>Podosporaceae</taxon>
        <taxon>Cladorrhinum</taxon>
    </lineage>
</organism>
<keyword evidence="2" id="KW-0812">Transmembrane</keyword>
<dbReference type="Proteomes" id="UP001321749">
    <property type="component" value="Unassembled WGS sequence"/>
</dbReference>
<evidence type="ECO:0000256" key="1">
    <source>
        <dbReference type="SAM" id="MobiDB-lite"/>
    </source>
</evidence>
<comment type="caution">
    <text evidence="3">The sequence shown here is derived from an EMBL/GenBank/DDBJ whole genome shotgun (WGS) entry which is preliminary data.</text>
</comment>
<sequence length="218" mass="24033">MGVTLIPRQYGSYRNCTQTEDGFIDEDSCYVPFWSTKTGVIVKWSLFLAICVAFTLYLLIGYIHAKKRIQRGLPPLSYHRFLVPRATLARVDPRYQYPQASIHPYAPNVQAYDMYSMPPPPVYDPNAPRPPMYEPPAGSTKVNYAQQPGASAPGPANPPQHFEYAPPSGPPPPQAAQQQQQQQQQQQDIYAPPPGPPPSSSNAAVQPQGTGNANPSRS</sequence>
<feature type="region of interest" description="Disordered" evidence="1">
    <location>
        <begin position="120"/>
        <end position="218"/>
    </location>
</feature>
<dbReference type="EMBL" id="MU865032">
    <property type="protein sequence ID" value="KAK4459610.1"/>
    <property type="molecule type" value="Genomic_DNA"/>
</dbReference>
<reference evidence="3" key="2">
    <citation type="submission" date="2023-06" db="EMBL/GenBank/DDBJ databases">
        <authorList>
            <consortium name="Lawrence Berkeley National Laboratory"/>
            <person name="Mondo S.J."/>
            <person name="Hensen N."/>
            <person name="Bonometti L."/>
            <person name="Westerberg I."/>
            <person name="Brannstrom I.O."/>
            <person name="Guillou S."/>
            <person name="Cros-Aarteil S."/>
            <person name="Calhoun S."/>
            <person name="Haridas S."/>
            <person name="Kuo A."/>
            <person name="Pangilinan J."/>
            <person name="Riley R."/>
            <person name="Labutti K."/>
            <person name="Andreopoulos B."/>
            <person name="Lipzen A."/>
            <person name="Chen C."/>
            <person name="Yanf M."/>
            <person name="Daum C."/>
            <person name="Ng V."/>
            <person name="Clum A."/>
            <person name="Steindorff A."/>
            <person name="Ohm R."/>
            <person name="Martin F."/>
            <person name="Silar P."/>
            <person name="Natvig D."/>
            <person name="Lalanne C."/>
            <person name="Gautier V."/>
            <person name="Ament-Velasquez S.L."/>
            <person name="Kruys A."/>
            <person name="Hutchinson M.I."/>
            <person name="Powell A.J."/>
            <person name="Barry K."/>
            <person name="Miller A.N."/>
            <person name="Grigoriev I.V."/>
            <person name="Debuchy R."/>
            <person name="Gladieux P."/>
            <person name="Thoren M.H."/>
            <person name="Johannesson H."/>
        </authorList>
    </citation>
    <scope>NUCLEOTIDE SEQUENCE</scope>
    <source>
        <strain evidence="3">PSN324</strain>
    </source>
</reference>
<reference evidence="3" key="1">
    <citation type="journal article" date="2023" name="Mol. Phylogenet. Evol.">
        <title>Genome-scale phylogeny and comparative genomics of the fungal order Sordariales.</title>
        <authorList>
            <person name="Hensen N."/>
            <person name="Bonometti L."/>
            <person name="Westerberg I."/>
            <person name="Brannstrom I.O."/>
            <person name="Guillou S."/>
            <person name="Cros-Aarteil S."/>
            <person name="Calhoun S."/>
            <person name="Haridas S."/>
            <person name="Kuo A."/>
            <person name="Mondo S."/>
            <person name="Pangilinan J."/>
            <person name="Riley R."/>
            <person name="LaButti K."/>
            <person name="Andreopoulos B."/>
            <person name="Lipzen A."/>
            <person name="Chen C."/>
            <person name="Yan M."/>
            <person name="Daum C."/>
            <person name="Ng V."/>
            <person name="Clum A."/>
            <person name="Steindorff A."/>
            <person name="Ohm R.A."/>
            <person name="Martin F."/>
            <person name="Silar P."/>
            <person name="Natvig D.O."/>
            <person name="Lalanne C."/>
            <person name="Gautier V."/>
            <person name="Ament-Velasquez S.L."/>
            <person name="Kruys A."/>
            <person name="Hutchinson M.I."/>
            <person name="Powell A.J."/>
            <person name="Barry K."/>
            <person name="Miller A.N."/>
            <person name="Grigoriev I.V."/>
            <person name="Debuchy R."/>
            <person name="Gladieux P."/>
            <person name="Hiltunen Thoren M."/>
            <person name="Johannesson H."/>
        </authorList>
    </citation>
    <scope>NUCLEOTIDE SEQUENCE</scope>
    <source>
        <strain evidence="3">PSN324</strain>
    </source>
</reference>
<feature type="compositionally biased region" description="Low complexity" evidence="1">
    <location>
        <begin position="145"/>
        <end position="154"/>
    </location>
</feature>
<feature type="transmembrane region" description="Helical" evidence="2">
    <location>
        <begin position="41"/>
        <end position="63"/>
    </location>
</feature>
<evidence type="ECO:0000256" key="2">
    <source>
        <dbReference type="SAM" id="Phobius"/>
    </source>
</evidence>
<dbReference type="AlphaFoldDB" id="A0AAV9HG34"/>
<dbReference type="InterPro" id="IPR020999">
    <property type="entry name" value="Chitin_synth_reg_RCR"/>
</dbReference>
<evidence type="ECO:0000313" key="4">
    <source>
        <dbReference type="Proteomes" id="UP001321749"/>
    </source>
</evidence>
<keyword evidence="2" id="KW-0472">Membrane</keyword>
<evidence type="ECO:0000313" key="3">
    <source>
        <dbReference type="EMBL" id="KAK4459610.1"/>
    </source>
</evidence>
<keyword evidence="4" id="KW-1185">Reference proteome</keyword>
<feature type="compositionally biased region" description="Pro residues" evidence="1">
    <location>
        <begin position="120"/>
        <end position="134"/>
    </location>
</feature>
<keyword evidence="2" id="KW-1133">Transmembrane helix</keyword>
<proteinExistence type="predicted"/>
<name>A0AAV9HG34_9PEZI</name>